<dbReference type="Proteomes" id="UP000283329">
    <property type="component" value="Unassembled WGS sequence"/>
</dbReference>
<accession>A0A414X9X8</accession>
<sequence>MKKINAPEIPLCTNIIRLQSYRLSPDEVVLFDWLIVKQVAFKYQDFHYSQARIEEETRVKRTRQNVIFTLFKEMGFLYSQVRENRETRGRVNFFRVDFDVLSDKDVLCEIINAQAPIFKDFIEYMKYLSTEQRKSVREQKNKPVSGISSDRIYKLLNDMYEKRRIMYNKGDLTGKKPEWGKSASQLQRNKHIERRLDRLSQLYDDNTICNAFTAYTDSVLKEEKKPENFMNYFLSYDDTSDSFSVFEYYLNLFSLKYVYKNSK</sequence>
<evidence type="ECO:0008006" key="3">
    <source>
        <dbReference type="Google" id="ProtNLM"/>
    </source>
</evidence>
<proteinExistence type="predicted"/>
<dbReference type="RefSeq" id="WP_118299324.1">
    <property type="nucleotide sequence ID" value="NZ_QRJR01000002.1"/>
</dbReference>
<evidence type="ECO:0000313" key="2">
    <source>
        <dbReference type="Proteomes" id="UP000283329"/>
    </source>
</evidence>
<organism evidence="1 2">
    <name type="scientific">Bacteroides ovatus</name>
    <dbReference type="NCBI Taxonomy" id="28116"/>
    <lineage>
        <taxon>Bacteria</taxon>
        <taxon>Pseudomonadati</taxon>
        <taxon>Bacteroidota</taxon>
        <taxon>Bacteroidia</taxon>
        <taxon>Bacteroidales</taxon>
        <taxon>Bacteroidaceae</taxon>
        <taxon>Bacteroides</taxon>
    </lineage>
</organism>
<dbReference type="AlphaFoldDB" id="A0A414X9X8"/>
<dbReference type="EMBL" id="QRJR01000002">
    <property type="protein sequence ID" value="RHH52285.1"/>
    <property type="molecule type" value="Genomic_DNA"/>
</dbReference>
<name>A0A414X9X8_BACOV</name>
<protein>
    <recommendedName>
        <fullName evidence="3">Helix-turn-helix domain-containing protein</fullName>
    </recommendedName>
</protein>
<comment type="caution">
    <text evidence="1">The sequence shown here is derived from an EMBL/GenBank/DDBJ whole genome shotgun (WGS) entry which is preliminary data.</text>
</comment>
<evidence type="ECO:0000313" key="1">
    <source>
        <dbReference type="EMBL" id="RHH52285.1"/>
    </source>
</evidence>
<gene>
    <name evidence="1" type="ORF">DW206_04095</name>
</gene>
<reference evidence="1 2" key="1">
    <citation type="submission" date="2018-08" db="EMBL/GenBank/DDBJ databases">
        <title>A genome reference for cultivated species of the human gut microbiota.</title>
        <authorList>
            <person name="Zou Y."/>
            <person name="Xue W."/>
            <person name="Luo G."/>
        </authorList>
    </citation>
    <scope>NUCLEOTIDE SEQUENCE [LARGE SCALE GENOMIC DNA]</scope>
    <source>
        <strain evidence="1 2">AM17-48</strain>
    </source>
</reference>